<sequence>MDDLEKRISRRAYEIWEREGRPHGRQEEHWSRAREEVLAEADSTTPGTPLEPVPEPGEGREAAPTDAAPSPAGTPRRRSRGSRTADPVSMPPDTAPEPGAAEGGAAPAFRRAGRPRGGSGEAAGAMRPAEGNDRPVSGDSPPSPGSEMAGTATGTRRTSRSRKSEA</sequence>
<dbReference type="Proteomes" id="UP001596456">
    <property type="component" value="Unassembled WGS sequence"/>
</dbReference>
<feature type="region of interest" description="Disordered" evidence="1">
    <location>
        <begin position="1"/>
        <end position="166"/>
    </location>
</feature>
<keyword evidence="3" id="KW-1185">Reference proteome</keyword>
<accession>A0ABW2KUU5</accession>
<dbReference type="Pfam" id="PF11154">
    <property type="entry name" value="DUF2934"/>
    <property type="match status" value="1"/>
</dbReference>
<proteinExistence type="predicted"/>
<protein>
    <submittedName>
        <fullName evidence="2">DUF2934 domain-containing protein</fullName>
    </submittedName>
</protein>
<comment type="caution">
    <text evidence="2">The sequence shown here is derived from an EMBL/GenBank/DDBJ whole genome shotgun (WGS) entry which is preliminary data.</text>
</comment>
<name>A0ABW2KUU5_9PROT</name>
<dbReference type="InterPro" id="IPR021327">
    <property type="entry name" value="DUF2934"/>
</dbReference>
<feature type="compositionally biased region" description="Low complexity" evidence="1">
    <location>
        <begin position="135"/>
        <end position="156"/>
    </location>
</feature>
<feature type="compositionally biased region" description="Low complexity" evidence="1">
    <location>
        <begin position="96"/>
        <end position="110"/>
    </location>
</feature>
<reference evidence="3" key="1">
    <citation type="journal article" date="2019" name="Int. J. Syst. Evol. Microbiol.">
        <title>The Global Catalogue of Microorganisms (GCM) 10K type strain sequencing project: providing services to taxonomists for standard genome sequencing and annotation.</title>
        <authorList>
            <consortium name="The Broad Institute Genomics Platform"/>
            <consortium name="The Broad Institute Genome Sequencing Center for Infectious Disease"/>
            <person name="Wu L."/>
            <person name="Ma J."/>
        </authorList>
    </citation>
    <scope>NUCLEOTIDE SEQUENCE [LARGE SCALE GENOMIC DNA]</scope>
    <source>
        <strain evidence="3">CGMCC 1.16275</strain>
    </source>
</reference>
<evidence type="ECO:0000313" key="3">
    <source>
        <dbReference type="Proteomes" id="UP001596456"/>
    </source>
</evidence>
<evidence type="ECO:0000313" key="2">
    <source>
        <dbReference type="EMBL" id="MFC7332961.1"/>
    </source>
</evidence>
<organism evidence="2 3">
    <name type="scientific">Rhodocista pekingensis</name>
    <dbReference type="NCBI Taxonomy" id="201185"/>
    <lineage>
        <taxon>Bacteria</taxon>
        <taxon>Pseudomonadati</taxon>
        <taxon>Pseudomonadota</taxon>
        <taxon>Alphaproteobacteria</taxon>
        <taxon>Rhodospirillales</taxon>
        <taxon>Azospirillaceae</taxon>
        <taxon>Rhodocista</taxon>
    </lineage>
</organism>
<dbReference type="EMBL" id="JBHTCM010000008">
    <property type="protein sequence ID" value="MFC7332961.1"/>
    <property type="molecule type" value="Genomic_DNA"/>
</dbReference>
<feature type="compositionally biased region" description="Basic and acidic residues" evidence="1">
    <location>
        <begin position="1"/>
        <end position="37"/>
    </location>
</feature>
<feature type="compositionally biased region" description="Basic residues" evidence="1">
    <location>
        <begin position="157"/>
        <end position="166"/>
    </location>
</feature>
<dbReference type="RefSeq" id="WP_377357740.1">
    <property type="nucleotide sequence ID" value="NZ_JBHTCM010000008.1"/>
</dbReference>
<evidence type="ECO:0000256" key="1">
    <source>
        <dbReference type="SAM" id="MobiDB-lite"/>
    </source>
</evidence>
<gene>
    <name evidence="2" type="ORF">ACFQPS_07275</name>
</gene>